<gene>
    <name evidence="4" type="primary">yncA</name>
    <name evidence="4" type="ORF">Pan153_23570</name>
</gene>
<accession>A0A518FMW7</accession>
<dbReference type="AlphaFoldDB" id="A0A518FMW7"/>
<reference evidence="4 5" key="1">
    <citation type="submission" date="2019-02" db="EMBL/GenBank/DDBJ databases">
        <title>Deep-cultivation of Planctomycetes and their phenomic and genomic characterization uncovers novel biology.</title>
        <authorList>
            <person name="Wiegand S."/>
            <person name="Jogler M."/>
            <person name="Boedeker C."/>
            <person name="Pinto D."/>
            <person name="Vollmers J."/>
            <person name="Rivas-Marin E."/>
            <person name="Kohn T."/>
            <person name="Peeters S.H."/>
            <person name="Heuer A."/>
            <person name="Rast P."/>
            <person name="Oberbeckmann S."/>
            <person name="Bunk B."/>
            <person name="Jeske O."/>
            <person name="Meyerdierks A."/>
            <person name="Storesund J.E."/>
            <person name="Kallscheuer N."/>
            <person name="Luecker S."/>
            <person name="Lage O.M."/>
            <person name="Pohl T."/>
            <person name="Merkel B.J."/>
            <person name="Hornburger P."/>
            <person name="Mueller R.-W."/>
            <person name="Bruemmer F."/>
            <person name="Labrenz M."/>
            <person name="Spormann A.M."/>
            <person name="Op den Camp H."/>
            <person name="Overmann J."/>
            <person name="Amann R."/>
            <person name="Jetten M.S.M."/>
            <person name="Mascher T."/>
            <person name="Medema M.H."/>
            <person name="Devos D.P."/>
            <person name="Kaster A.-K."/>
            <person name="Ovreas L."/>
            <person name="Rohde M."/>
            <person name="Galperin M.Y."/>
            <person name="Jogler C."/>
        </authorList>
    </citation>
    <scope>NUCLEOTIDE SEQUENCE [LARGE SCALE GENOMIC DNA]</scope>
    <source>
        <strain evidence="4 5">Pan153</strain>
    </source>
</reference>
<proteinExistence type="predicted"/>
<dbReference type="PANTHER" id="PTHR43072">
    <property type="entry name" value="N-ACETYLTRANSFERASE"/>
    <property type="match status" value="1"/>
</dbReference>
<dbReference type="Pfam" id="PF13420">
    <property type="entry name" value="Acetyltransf_4"/>
    <property type="match status" value="1"/>
</dbReference>
<dbReference type="Gene3D" id="3.40.630.30">
    <property type="match status" value="1"/>
</dbReference>
<protein>
    <submittedName>
        <fullName evidence="4">N-acyltransferase YncA</fullName>
        <ecNumber evidence="4">2.3.1.-</ecNumber>
    </submittedName>
</protein>
<dbReference type="EC" id="2.3.1.-" evidence="4"/>
<dbReference type="PANTHER" id="PTHR43072:SF23">
    <property type="entry name" value="UPF0039 PROTEIN C11D3.02C"/>
    <property type="match status" value="1"/>
</dbReference>
<dbReference type="InterPro" id="IPR000182">
    <property type="entry name" value="GNAT_dom"/>
</dbReference>
<dbReference type="Proteomes" id="UP000320839">
    <property type="component" value="Chromosome"/>
</dbReference>
<evidence type="ECO:0000256" key="1">
    <source>
        <dbReference type="ARBA" id="ARBA00022679"/>
    </source>
</evidence>
<organism evidence="4 5">
    <name type="scientific">Gimesia panareensis</name>
    <dbReference type="NCBI Taxonomy" id="2527978"/>
    <lineage>
        <taxon>Bacteria</taxon>
        <taxon>Pseudomonadati</taxon>
        <taxon>Planctomycetota</taxon>
        <taxon>Planctomycetia</taxon>
        <taxon>Planctomycetales</taxon>
        <taxon>Planctomycetaceae</taxon>
        <taxon>Gimesia</taxon>
    </lineage>
</organism>
<evidence type="ECO:0000313" key="5">
    <source>
        <dbReference type="Proteomes" id="UP000320839"/>
    </source>
</evidence>
<evidence type="ECO:0000256" key="2">
    <source>
        <dbReference type="ARBA" id="ARBA00023315"/>
    </source>
</evidence>
<dbReference type="InterPro" id="IPR016181">
    <property type="entry name" value="Acyl_CoA_acyltransferase"/>
</dbReference>
<dbReference type="RefSeq" id="WP_232105707.1">
    <property type="nucleotide sequence ID" value="NZ_CP036317.1"/>
</dbReference>
<evidence type="ECO:0000313" key="4">
    <source>
        <dbReference type="EMBL" id="QDV17703.1"/>
    </source>
</evidence>
<keyword evidence="2 4" id="KW-0012">Acyltransferase</keyword>
<keyword evidence="1 4" id="KW-0808">Transferase</keyword>
<evidence type="ECO:0000259" key="3">
    <source>
        <dbReference type="PROSITE" id="PS51186"/>
    </source>
</evidence>
<feature type="domain" description="N-acetyltransferase" evidence="3">
    <location>
        <begin position="1"/>
        <end position="162"/>
    </location>
</feature>
<dbReference type="CDD" id="cd04301">
    <property type="entry name" value="NAT_SF"/>
    <property type="match status" value="1"/>
</dbReference>
<dbReference type="PROSITE" id="PS51186">
    <property type="entry name" value="GNAT"/>
    <property type="match status" value="1"/>
</dbReference>
<dbReference type="SUPFAM" id="SSF55729">
    <property type="entry name" value="Acyl-CoA N-acyltransferases (Nat)"/>
    <property type="match status" value="1"/>
</dbReference>
<dbReference type="EMBL" id="CP036317">
    <property type="protein sequence ID" value="QDV17703.1"/>
    <property type="molecule type" value="Genomic_DNA"/>
</dbReference>
<name>A0A518FMW7_9PLAN</name>
<dbReference type="GO" id="GO:0016747">
    <property type="term" value="F:acyltransferase activity, transferring groups other than amino-acyl groups"/>
    <property type="evidence" value="ECO:0007669"/>
    <property type="project" value="InterPro"/>
</dbReference>
<sequence>MKIRRAELSDLEAMTEIYNEAILTSTTTFDLEPQTREQRLNWFESHEERFPILVAECDGEVAGWACLSRWRPRKAYERTAETSFYVKGTQRGKGIGRQLKQAIIDEARRLNFHMLIAGVAQGNEVSLHLNQSFGFEVVGTFREVGNKFDQWLDVTYLQLMLD</sequence>